<evidence type="ECO:0000256" key="1">
    <source>
        <dbReference type="SAM" id="Phobius"/>
    </source>
</evidence>
<name>A0A838BQG2_9HYPH</name>
<keyword evidence="1" id="KW-0472">Membrane</keyword>
<evidence type="ECO:0000313" key="3">
    <source>
        <dbReference type="Proteomes" id="UP000572984"/>
    </source>
</evidence>
<keyword evidence="1" id="KW-1133">Transmembrane helix</keyword>
<protein>
    <submittedName>
        <fullName evidence="2">Uncharacterized protein</fullName>
    </submittedName>
</protein>
<gene>
    <name evidence="2" type="ORF">H0S73_14065</name>
</gene>
<organism evidence="2 3">
    <name type="scientific">Microvirga mediterraneensis</name>
    <dbReference type="NCBI Taxonomy" id="2754695"/>
    <lineage>
        <taxon>Bacteria</taxon>
        <taxon>Pseudomonadati</taxon>
        <taxon>Pseudomonadota</taxon>
        <taxon>Alphaproteobacteria</taxon>
        <taxon>Hyphomicrobiales</taxon>
        <taxon>Methylobacteriaceae</taxon>
        <taxon>Microvirga</taxon>
    </lineage>
</organism>
<dbReference type="InterPro" id="IPR046161">
    <property type="entry name" value="DUF6163"/>
</dbReference>
<feature type="transmembrane region" description="Helical" evidence="1">
    <location>
        <begin position="104"/>
        <end position="124"/>
    </location>
</feature>
<evidence type="ECO:0000313" key="2">
    <source>
        <dbReference type="EMBL" id="MBA1157255.1"/>
    </source>
</evidence>
<sequence length="153" mass="17112">MFRNGNQGTSAQATREYLSDRIEERPVATSIMRWSFVLTWFMRVLAILWIMKGLSAWAVILGIWTPIGHFEGRSTGYQATIIYFALIDLVAAVGLWMASTWGGIMWLLAIMSHLILAAFFPGIVSGGVMTMAFFLTLIAVYLGISWLAAQENR</sequence>
<feature type="transmembrane region" description="Helical" evidence="1">
    <location>
        <begin position="40"/>
        <end position="64"/>
    </location>
</feature>
<dbReference type="Pfam" id="PF19660">
    <property type="entry name" value="DUF6163"/>
    <property type="match status" value="1"/>
</dbReference>
<dbReference type="AlphaFoldDB" id="A0A838BQG2"/>
<dbReference type="EMBL" id="JACDXJ010000001">
    <property type="protein sequence ID" value="MBA1157255.1"/>
    <property type="molecule type" value="Genomic_DNA"/>
</dbReference>
<proteinExistence type="predicted"/>
<feature type="transmembrane region" description="Helical" evidence="1">
    <location>
        <begin position="130"/>
        <end position="149"/>
    </location>
</feature>
<feature type="transmembrane region" description="Helical" evidence="1">
    <location>
        <begin position="76"/>
        <end position="97"/>
    </location>
</feature>
<dbReference type="Proteomes" id="UP000572984">
    <property type="component" value="Unassembled WGS sequence"/>
</dbReference>
<dbReference type="RefSeq" id="WP_181052745.1">
    <property type="nucleotide sequence ID" value="NZ_JACDXJ010000001.1"/>
</dbReference>
<reference evidence="2 3" key="1">
    <citation type="submission" date="2020-07" db="EMBL/GenBank/DDBJ databases">
        <title>Draft genome and description of Microvirga mediterraneensis Marseille-Q2068 sp. nov.</title>
        <authorList>
            <person name="Boxberger M."/>
        </authorList>
    </citation>
    <scope>NUCLEOTIDE SEQUENCE [LARGE SCALE GENOMIC DNA]</scope>
    <source>
        <strain evidence="2 3">Marseille-Q2068</strain>
    </source>
</reference>
<accession>A0A838BQG2</accession>
<keyword evidence="1" id="KW-0812">Transmembrane</keyword>
<keyword evidence="3" id="KW-1185">Reference proteome</keyword>
<comment type="caution">
    <text evidence="2">The sequence shown here is derived from an EMBL/GenBank/DDBJ whole genome shotgun (WGS) entry which is preliminary data.</text>
</comment>